<protein>
    <submittedName>
        <fullName evidence="1 2">Uncharacterized protein</fullName>
    </submittedName>
</protein>
<dbReference type="EnsemblMetazoa" id="HelroT172706">
    <property type="protein sequence ID" value="HelroP172706"/>
    <property type="gene ID" value="HelroG172706"/>
</dbReference>
<dbReference type="InParanoid" id="T1F5T9"/>
<dbReference type="RefSeq" id="XP_009017612.1">
    <property type="nucleotide sequence ID" value="XM_009019364.1"/>
</dbReference>
<dbReference type="EMBL" id="AMQM01004321">
    <property type="status" value="NOT_ANNOTATED_CDS"/>
    <property type="molecule type" value="Genomic_DNA"/>
</dbReference>
<dbReference type="HOGENOM" id="CLU_400772_0_0_1"/>
<dbReference type="GeneID" id="20204188"/>
<proteinExistence type="predicted"/>
<keyword evidence="3" id="KW-1185">Reference proteome</keyword>
<dbReference type="AlphaFoldDB" id="T1F5T9"/>
<dbReference type="Proteomes" id="UP000015101">
    <property type="component" value="Unassembled WGS sequence"/>
</dbReference>
<organism evidence="2 3">
    <name type="scientific">Helobdella robusta</name>
    <name type="common">Californian leech</name>
    <dbReference type="NCBI Taxonomy" id="6412"/>
    <lineage>
        <taxon>Eukaryota</taxon>
        <taxon>Metazoa</taxon>
        <taxon>Spiralia</taxon>
        <taxon>Lophotrochozoa</taxon>
        <taxon>Annelida</taxon>
        <taxon>Clitellata</taxon>
        <taxon>Hirudinea</taxon>
        <taxon>Rhynchobdellida</taxon>
        <taxon>Glossiphoniidae</taxon>
        <taxon>Helobdella</taxon>
    </lineage>
</organism>
<reference evidence="3" key="1">
    <citation type="submission" date="2012-12" db="EMBL/GenBank/DDBJ databases">
        <authorList>
            <person name="Hellsten U."/>
            <person name="Grimwood J."/>
            <person name="Chapman J.A."/>
            <person name="Shapiro H."/>
            <person name="Aerts A."/>
            <person name="Otillar R.P."/>
            <person name="Terry A.Y."/>
            <person name="Boore J.L."/>
            <person name="Simakov O."/>
            <person name="Marletaz F."/>
            <person name="Cho S.-J."/>
            <person name="Edsinger-Gonzales E."/>
            <person name="Havlak P."/>
            <person name="Kuo D.-H."/>
            <person name="Larsson T."/>
            <person name="Lv J."/>
            <person name="Arendt D."/>
            <person name="Savage R."/>
            <person name="Osoegawa K."/>
            <person name="de Jong P."/>
            <person name="Lindberg D.R."/>
            <person name="Seaver E.C."/>
            <person name="Weisblat D.A."/>
            <person name="Putnam N.H."/>
            <person name="Grigoriev I.V."/>
            <person name="Rokhsar D.S."/>
        </authorList>
    </citation>
    <scope>NUCLEOTIDE SEQUENCE</scope>
</reference>
<sequence length="687" mass="78009">MFSLKPLLQFLRINFNPETDASRLTCVAVLSATQKNDMSYDDVEWWFVRVNKLQTDIYLDDVLVLTFNDERIHAIAVDTDTKILTIEVHSKWGIHVEAWSLNNLYNLDERWFFAEKDTGNYTNYRRFGQHVAVEVNLEEEKQIKSSLKPATKAVDYTMRSLQSLQHLDREMEYTHGEGGMLDGASSNFHKLVLFLNVYVFVFVAKGDIDGFYINGEKAFDAFQKNRVVYKYVPVYSETIGVHMKGACRIALYSTYSYLSSSTSWKCTNAPQEVDFFQPFNENLTRSLPRAKMFGYATDYDNIPQDAQYIGMDANECWCRLALHAVLIPAFDGLTAYVDGYTVDARKGEDYYTIDVKKEEKCLAVEVKSMQSIPVWSMDPTFRADKRWRCECANSPPDRWKDADTDPLTMTRAFLGLWAEHAEFPRVPNTVSVSVGCPLEDEGVRLYCRIDKRRRPIPKLGEEDREYIAISAVNGHLNGLTVNSELISGPTELAISHVTHFNFTAKSLTSFVAVSLSLINQNDSAALLMAGTKHTNKQTNKRITAWTGTQWRCSSDNIPKFEGISSFAIFISSLKLVENAGGKSGAGLMACRCEGMDVDKSSELKPNYDRNYELVAITASLTIEEVLVDGVAKELRNRNKWDIADYIVVSKKAKVMAVHIKGRKVYPMLMVQSSNKRLSSLYHFFEPS</sequence>
<gene>
    <name evidence="2" type="primary">20204188</name>
    <name evidence="1" type="ORF">HELRODRAFT_172706</name>
</gene>
<dbReference type="CTD" id="20204188"/>
<accession>T1F5T9</accession>
<dbReference type="EMBL" id="KB096502">
    <property type="protein sequence ID" value="ESO04343.1"/>
    <property type="molecule type" value="Genomic_DNA"/>
</dbReference>
<reference evidence="1 3" key="2">
    <citation type="journal article" date="2013" name="Nature">
        <title>Insights into bilaterian evolution from three spiralian genomes.</title>
        <authorList>
            <person name="Simakov O."/>
            <person name="Marletaz F."/>
            <person name="Cho S.J."/>
            <person name="Edsinger-Gonzales E."/>
            <person name="Havlak P."/>
            <person name="Hellsten U."/>
            <person name="Kuo D.H."/>
            <person name="Larsson T."/>
            <person name="Lv J."/>
            <person name="Arendt D."/>
            <person name="Savage R."/>
            <person name="Osoegawa K."/>
            <person name="de Jong P."/>
            <person name="Grimwood J."/>
            <person name="Chapman J.A."/>
            <person name="Shapiro H."/>
            <person name="Aerts A."/>
            <person name="Otillar R.P."/>
            <person name="Terry A.Y."/>
            <person name="Boore J.L."/>
            <person name="Grigoriev I.V."/>
            <person name="Lindberg D.R."/>
            <person name="Seaver E.C."/>
            <person name="Weisblat D.A."/>
            <person name="Putnam N.H."/>
            <person name="Rokhsar D.S."/>
        </authorList>
    </citation>
    <scope>NUCLEOTIDE SEQUENCE</scope>
</reference>
<evidence type="ECO:0000313" key="3">
    <source>
        <dbReference type="Proteomes" id="UP000015101"/>
    </source>
</evidence>
<reference evidence="2" key="3">
    <citation type="submission" date="2015-06" db="UniProtKB">
        <authorList>
            <consortium name="EnsemblMetazoa"/>
        </authorList>
    </citation>
    <scope>IDENTIFICATION</scope>
</reference>
<name>T1F5T9_HELRO</name>
<dbReference type="KEGG" id="hro:HELRODRAFT_172706"/>
<evidence type="ECO:0000313" key="2">
    <source>
        <dbReference type="EnsemblMetazoa" id="HelroP172706"/>
    </source>
</evidence>
<evidence type="ECO:0000313" key="1">
    <source>
        <dbReference type="EMBL" id="ESO04343.1"/>
    </source>
</evidence>